<proteinExistence type="predicted"/>
<dbReference type="Proteomes" id="UP001149140">
    <property type="component" value="Unassembled WGS sequence"/>
</dbReference>
<dbReference type="RefSeq" id="WP_270045151.1">
    <property type="nucleotide sequence ID" value="NZ_JAPDOD010000054.1"/>
</dbReference>
<sequence length="154" mass="16238">MSRRALLLLLVLLAGCGTEPAAAPKRAKPDAQQDHAAIQARVAAYVKYMLAGDGARACAQFTPAYRRDLDARAKDAGIGDCAEVLSAYGQTVSTGMPKRFAADAAKPERVVVLQEGDTAQASVKSPSGGLSVKRTLLRRVGSQWLIDELGLSRG</sequence>
<dbReference type="EMBL" id="JAPDOD010000054">
    <property type="protein sequence ID" value="MDA0165888.1"/>
    <property type="molecule type" value="Genomic_DNA"/>
</dbReference>
<evidence type="ECO:0000313" key="2">
    <source>
        <dbReference type="EMBL" id="MDA0165888.1"/>
    </source>
</evidence>
<name>A0A9X3N2K9_9ACTN</name>
<dbReference type="PROSITE" id="PS51257">
    <property type="entry name" value="PROKAR_LIPOPROTEIN"/>
    <property type="match status" value="1"/>
</dbReference>
<organism evidence="2 3">
    <name type="scientific">Solirubrobacter ginsenosidimutans</name>
    <dbReference type="NCBI Taxonomy" id="490573"/>
    <lineage>
        <taxon>Bacteria</taxon>
        <taxon>Bacillati</taxon>
        <taxon>Actinomycetota</taxon>
        <taxon>Thermoleophilia</taxon>
        <taxon>Solirubrobacterales</taxon>
        <taxon>Solirubrobacteraceae</taxon>
        <taxon>Solirubrobacter</taxon>
    </lineage>
</organism>
<evidence type="ECO:0000313" key="3">
    <source>
        <dbReference type="Proteomes" id="UP001149140"/>
    </source>
</evidence>
<evidence type="ECO:0000256" key="1">
    <source>
        <dbReference type="SAM" id="SignalP"/>
    </source>
</evidence>
<evidence type="ECO:0008006" key="4">
    <source>
        <dbReference type="Google" id="ProtNLM"/>
    </source>
</evidence>
<dbReference type="SUPFAM" id="SSF54427">
    <property type="entry name" value="NTF2-like"/>
    <property type="match status" value="1"/>
</dbReference>
<dbReference type="InterPro" id="IPR032710">
    <property type="entry name" value="NTF2-like_dom_sf"/>
</dbReference>
<feature type="signal peptide" evidence="1">
    <location>
        <begin position="1"/>
        <end position="21"/>
    </location>
</feature>
<feature type="chain" id="PRO_5040764237" description="Lipoprotein" evidence="1">
    <location>
        <begin position="22"/>
        <end position="154"/>
    </location>
</feature>
<keyword evidence="3" id="KW-1185">Reference proteome</keyword>
<gene>
    <name evidence="2" type="ORF">OM076_36825</name>
</gene>
<keyword evidence="1" id="KW-0732">Signal</keyword>
<protein>
    <recommendedName>
        <fullName evidence="4">Lipoprotein</fullName>
    </recommendedName>
</protein>
<reference evidence="2" key="1">
    <citation type="submission" date="2022-10" db="EMBL/GenBank/DDBJ databases">
        <title>The WGS of Solirubrobacter ginsenosidimutans DSM 21036.</title>
        <authorList>
            <person name="Jiang Z."/>
        </authorList>
    </citation>
    <scope>NUCLEOTIDE SEQUENCE</scope>
    <source>
        <strain evidence="2">DSM 21036</strain>
    </source>
</reference>
<dbReference type="AlphaFoldDB" id="A0A9X3N2K9"/>
<accession>A0A9X3N2K9</accession>
<comment type="caution">
    <text evidence="2">The sequence shown here is derived from an EMBL/GenBank/DDBJ whole genome shotgun (WGS) entry which is preliminary data.</text>
</comment>